<dbReference type="Gene3D" id="1.20.140.70">
    <property type="entry name" value="Oligopeptidase f, N-terminal domain"/>
    <property type="match status" value="1"/>
</dbReference>
<organism evidence="9">
    <name type="scientific">Fervidobacterium thailandense</name>
    <dbReference type="NCBI Taxonomy" id="1008305"/>
    <lineage>
        <taxon>Bacteria</taxon>
        <taxon>Thermotogati</taxon>
        <taxon>Thermotogota</taxon>
        <taxon>Thermotogae</taxon>
        <taxon>Thermotogales</taxon>
        <taxon>Fervidobacteriaceae</taxon>
        <taxon>Fervidobacterium</taxon>
    </lineage>
</organism>
<evidence type="ECO:0000256" key="6">
    <source>
        <dbReference type="RuleBase" id="RU003435"/>
    </source>
</evidence>
<evidence type="ECO:0000256" key="2">
    <source>
        <dbReference type="ARBA" id="ARBA00022723"/>
    </source>
</evidence>
<dbReference type="GO" id="GO:0006508">
    <property type="term" value="P:proteolysis"/>
    <property type="evidence" value="ECO:0007669"/>
    <property type="project" value="UniProtKB-KW"/>
</dbReference>
<dbReference type="Pfam" id="PF08439">
    <property type="entry name" value="Peptidase_M3_N"/>
    <property type="match status" value="1"/>
</dbReference>
<keyword evidence="1 6" id="KW-0645">Protease</keyword>
<evidence type="ECO:0000256" key="4">
    <source>
        <dbReference type="ARBA" id="ARBA00022833"/>
    </source>
</evidence>
<dbReference type="Pfam" id="PF01432">
    <property type="entry name" value="Peptidase_M3"/>
    <property type="match status" value="1"/>
</dbReference>
<dbReference type="InterPro" id="IPR001567">
    <property type="entry name" value="Pept_M3A_M3B_dom"/>
</dbReference>
<feature type="domain" description="Oligopeptidase F N-terminal" evidence="8">
    <location>
        <begin position="103"/>
        <end position="156"/>
    </location>
</feature>
<dbReference type="EMBL" id="DSZY01000040">
    <property type="protein sequence ID" value="HGU41222.1"/>
    <property type="molecule type" value="Genomic_DNA"/>
</dbReference>
<keyword evidence="2 6" id="KW-0479">Metal-binding</keyword>
<feature type="domain" description="Peptidase M3A/M3B catalytic" evidence="7">
    <location>
        <begin position="185"/>
        <end position="563"/>
    </location>
</feature>
<dbReference type="GO" id="GO:0046872">
    <property type="term" value="F:metal ion binding"/>
    <property type="evidence" value="ECO:0007669"/>
    <property type="project" value="UniProtKB-UniRule"/>
</dbReference>
<keyword evidence="5 6" id="KW-0482">Metalloprotease</keyword>
<evidence type="ECO:0000256" key="3">
    <source>
        <dbReference type="ARBA" id="ARBA00022801"/>
    </source>
</evidence>
<dbReference type="SUPFAM" id="SSF55486">
    <property type="entry name" value="Metalloproteases ('zincins'), catalytic domain"/>
    <property type="match status" value="1"/>
</dbReference>
<name>A0A7C4GCX4_9BACT</name>
<proteinExistence type="inferred from homology"/>
<sequence>MRWDLSKIFPDDALALEHANVQLNRLKDFVSKLESEHEPEKLLELIKLIEDTVDEFGKTSQYTWMRYSISTDDQGAQKLLGTMEKLWSQVSEQLAIVQVHLSNLSDAVLKAIVQLDPNYEHYIERVILERNHTLSKDAERILALTSTTRRSAIAKIHSRLESSYTFELEIDGQIQKLTTEQMKALRRSPDGNLRKLGMKMLLERFASDAIAITEIYNLIIKDYALESKLRNFKRPISMMNFHNEVSDEVVDKLVETTNKNAEILRKYYRWKSAYMNERLTLADVYAPLKPVKRKFEIEQAKEIILDAYYSFNKKAGELVQRFFEEERIELYPRYGKVSGAYCIYLSTKLPPYVLTNYNGDMYDIMTLAHELGHGLHGELSRSQTYFNHDTPLTLAELASVFGEFLVFDKLRKTLDGEERKLFTASKIEEIFATTFRQNMFTMFEIRVFDEIERQGYLSWEELKDIYYQVLLELFGDVVDIPEWYRNEWAMVSHFFETPFYVYAYNFANCLVIALYKKYLSEGQTFIDKYLELLSYGGKYSPEKLLARVGIDIAKETFWQEAFDFIDELVNEVVD</sequence>
<comment type="caution">
    <text evidence="9">The sequence shown here is derived from an EMBL/GenBank/DDBJ whole genome shotgun (WGS) entry which is preliminary data.</text>
</comment>
<dbReference type="Gene3D" id="1.10.1370.20">
    <property type="entry name" value="Oligoendopeptidase f, C-terminal domain"/>
    <property type="match status" value="1"/>
</dbReference>
<protein>
    <submittedName>
        <fullName evidence="9">Peptidase M3</fullName>
    </submittedName>
</protein>
<gene>
    <name evidence="9" type="ORF">ENT77_08555</name>
</gene>
<evidence type="ECO:0000259" key="7">
    <source>
        <dbReference type="Pfam" id="PF01432"/>
    </source>
</evidence>
<evidence type="ECO:0000259" key="8">
    <source>
        <dbReference type="Pfam" id="PF08439"/>
    </source>
</evidence>
<comment type="similarity">
    <text evidence="6">Belongs to the peptidase M3 family.</text>
</comment>
<evidence type="ECO:0000256" key="5">
    <source>
        <dbReference type="ARBA" id="ARBA00023049"/>
    </source>
</evidence>
<evidence type="ECO:0000256" key="1">
    <source>
        <dbReference type="ARBA" id="ARBA00022670"/>
    </source>
</evidence>
<accession>A0A7C4GCX4</accession>
<keyword evidence="3 6" id="KW-0378">Hydrolase</keyword>
<dbReference type="AlphaFoldDB" id="A0A7C4GCX4"/>
<dbReference type="CDD" id="cd09610">
    <property type="entry name" value="M3B_PepF"/>
    <property type="match status" value="1"/>
</dbReference>
<reference evidence="9" key="1">
    <citation type="journal article" date="2020" name="mSystems">
        <title>Genome- and Community-Level Interaction Insights into Carbon Utilization and Element Cycling Functions of Hydrothermarchaeota in Hydrothermal Sediment.</title>
        <authorList>
            <person name="Zhou Z."/>
            <person name="Liu Y."/>
            <person name="Xu W."/>
            <person name="Pan J."/>
            <person name="Luo Z.H."/>
            <person name="Li M."/>
        </authorList>
    </citation>
    <scope>NUCLEOTIDE SEQUENCE [LARGE SCALE GENOMIC DNA]</scope>
    <source>
        <strain evidence="9">SpSt-609</strain>
    </source>
</reference>
<keyword evidence="4 6" id="KW-0862">Zinc</keyword>
<evidence type="ECO:0000313" key="9">
    <source>
        <dbReference type="EMBL" id="HGU41222.1"/>
    </source>
</evidence>
<dbReference type="GO" id="GO:0004222">
    <property type="term" value="F:metalloendopeptidase activity"/>
    <property type="evidence" value="ECO:0007669"/>
    <property type="project" value="InterPro"/>
</dbReference>
<dbReference type="InterPro" id="IPR013647">
    <property type="entry name" value="OligopepF_N_dom"/>
</dbReference>
<comment type="cofactor">
    <cofactor evidence="6">
        <name>Zn(2+)</name>
        <dbReference type="ChEBI" id="CHEBI:29105"/>
    </cofactor>
    <text evidence="6">Binds 1 zinc ion.</text>
</comment>
<dbReference type="InterPro" id="IPR042088">
    <property type="entry name" value="OligoPept_F_C"/>
</dbReference>